<dbReference type="Proteomes" id="UP000444721">
    <property type="component" value="Unassembled WGS sequence"/>
</dbReference>
<feature type="region of interest" description="Disordered" evidence="1">
    <location>
        <begin position="38"/>
        <end position="61"/>
    </location>
</feature>
<evidence type="ECO:0008006" key="4">
    <source>
        <dbReference type="Google" id="ProtNLM"/>
    </source>
</evidence>
<dbReference type="VEuPathDB" id="AmoebaDB:NfTy_031800"/>
<name>A0A6A5C397_NAEFO</name>
<protein>
    <recommendedName>
        <fullName evidence="4">Coatomer subunit zeta</fullName>
    </recommendedName>
</protein>
<dbReference type="OMA" id="NERMIVF"/>
<gene>
    <name evidence="2" type="ORF">FDP41_000772</name>
</gene>
<dbReference type="OrthoDB" id="10254135at2759"/>
<evidence type="ECO:0000313" key="3">
    <source>
        <dbReference type="Proteomes" id="UP000444721"/>
    </source>
</evidence>
<sequence length="225" mass="24942">MLDGVIITDDYFKVLFSRKSPTILSSLSTSFQQKQQSEDEGSLLGSFSKPASYSPKKRSSLSTTLMMAKRSGTIASSSSNLEGSPSLSSSLLNNDYKNQNIAWADTIVDYVRRVNKGSIPQPDGFFKVFSFMNERMIVFTRIQSVLFFVVGDEDLGELALREVCKNVMEGCKTVCRKTPEDSDTVLKNYGKICTLVDDILQEDGLGMGSFNGEMAEVKRIEDLTD</sequence>
<dbReference type="VEuPathDB" id="AmoebaDB:NF0108380"/>
<dbReference type="Gene3D" id="3.30.450.60">
    <property type="match status" value="1"/>
</dbReference>
<evidence type="ECO:0000256" key="1">
    <source>
        <dbReference type="SAM" id="MobiDB-lite"/>
    </source>
</evidence>
<comment type="caution">
    <text evidence="2">The sequence shown here is derived from an EMBL/GenBank/DDBJ whole genome shotgun (WGS) entry which is preliminary data.</text>
</comment>
<keyword evidence="3" id="KW-1185">Reference proteome</keyword>
<proteinExistence type="predicted"/>
<dbReference type="VEuPathDB" id="AmoebaDB:FDP41_000772"/>
<dbReference type="AlphaFoldDB" id="A0A6A5C397"/>
<dbReference type="GeneID" id="68107990"/>
<evidence type="ECO:0000313" key="2">
    <source>
        <dbReference type="EMBL" id="KAF0984873.1"/>
    </source>
</evidence>
<accession>A0A6A5C397</accession>
<dbReference type="RefSeq" id="XP_044569586.1">
    <property type="nucleotide sequence ID" value="XM_044711495.1"/>
</dbReference>
<organism evidence="2 3">
    <name type="scientific">Naegleria fowleri</name>
    <name type="common">Brain eating amoeba</name>
    <dbReference type="NCBI Taxonomy" id="5763"/>
    <lineage>
        <taxon>Eukaryota</taxon>
        <taxon>Discoba</taxon>
        <taxon>Heterolobosea</taxon>
        <taxon>Tetramitia</taxon>
        <taxon>Eutetramitia</taxon>
        <taxon>Vahlkampfiidae</taxon>
        <taxon>Naegleria</taxon>
    </lineage>
</organism>
<dbReference type="EMBL" id="VFQX01000002">
    <property type="protein sequence ID" value="KAF0984873.1"/>
    <property type="molecule type" value="Genomic_DNA"/>
</dbReference>
<reference evidence="2 3" key="1">
    <citation type="journal article" date="2019" name="Sci. Rep.">
        <title>Nanopore sequencing improves the draft genome of the human pathogenic amoeba Naegleria fowleri.</title>
        <authorList>
            <person name="Liechti N."/>
            <person name="Schurch N."/>
            <person name="Bruggmann R."/>
            <person name="Wittwer M."/>
        </authorList>
    </citation>
    <scope>NUCLEOTIDE SEQUENCE [LARGE SCALE GENOMIC DNA]</scope>
    <source>
        <strain evidence="2 3">ATCC 30894</strain>
    </source>
</reference>